<reference evidence="15 16" key="1">
    <citation type="submission" date="2019-04" db="EMBL/GenBank/DDBJ databases">
        <title>Flavobacterium sp. strain DS2-A Genome sequencing and assembly.</title>
        <authorList>
            <person name="Kim I."/>
        </authorList>
    </citation>
    <scope>NUCLEOTIDE SEQUENCE [LARGE SCALE GENOMIC DNA]</scope>
    <source>
        <strain evidence="15 16">DS2-A</strain>
    </source>
</reference>
<evidence type="ECO:0000256" key="3">
    <source>
        <dbReference type="ARBA" id="ARBA00022452"/>
    </source>
</evidence>
<dbReference type="Pfam" id="PF13715">
    <property type="entry name" value="CarbopepD_reg_2"/>
    <property type="match status" value="1"/>
</dbReference>
<evidence type="ECO:0000259" key="14">
    <source>
        <dbReference type="Pfam" id="PF07715"/>
    </source>
</evidence>
<proteinExistence type="inferred from homology"/>
<evidence type="ECO:0000256" key="7">
    <source>
        <dbReference type="ARBA" id="ARBA00023136"/>
    </source>
</evidence>
<gene>
    <name evidence="15" type="ORF">E4635_14300</name>
</gene>
<dbReference type="GO" id="GO:0044718">
    <property type="term" value="P:siderophore transmembrane transport"/>
    <property type="evidence" value="ECO:0007669"/>
    <property type="project" value="TreeGrafter"/>
</dbReference>
<comment type="caution">
    <text evidence="15">The sequence shown here is derived from an EMBL/GenBank/DDBJ whole genome shotgun (WGS) entry which is preliminary data.</text>
</comment>
<feature type="domain" description="TonB-dependent receptor-like beta-barrel" evidence="13">
    <location>
        <begin position="431"/>
        <end position="884"/>
    </location>
</feature>
<dbReference type="PANTHER" id="PTHR30069">
    <property type="entry name" value="TONB-DEPENDENT OUTER MEMBRANE RECEPTOR"/>
    <property type="match status" value="1"/>
</dbReference>
<accession>A0A4Z0L3E7</accession>
<dbReference type="Gene3D" id="2.60.40.1120">
    <property type="entry name" value="Carboxypeptidase-like, regulatory domain"/>
    <property type="match status" value="1"/>
</dbReference>
<organism evidence="15 16">
    <name type="scientific">Flavobacterium humi</name>
    <dbReference type="NCBI Taxonomy" id="2562683"/>
    <lineage>
        <taxon>Bacteria</taxon>
        <taxon>Pseudomonadati</taxon>
        <taxon>Bacteroidota</taxon>
        <taxon>Flavobacteriia</taxon>
        <taxon>Flavobacteriales</taxon>
        <taxon>Flavobacteriaceae</taxon>
        <taxon>Flavobacterium</taxon>
    </lineage>
</organism>
<dbReference type="Gene3D" id="2.40.170.20">
    <property type="entry name" value="TonB-dependent receptor, beta-barrel domain"/>
    <property type="match status" value="1"/>
</dbReference>
<dbReference type="RefSeq" id="WP_135527384.1">
    <property type="nucleotide sequence ID" value="NZ_SRLH01000008.1"/>
</dbReference>
<dbReference type="Pfam" id="PF07715">
    <property type="entry name" value="Plug"/>
    <property type="match status" value="1"/>
</dbReference>
<evidence type="ECO:0000256" key="2">
    <source>
        <dbReference type="ARBA" id="ARBA00022448"/>
    </source>
</evidence>
<keyword evidence="6 11" id="KW-0798">TonB box</keyword>
<dbReference type="Proteomes" id="UP000297407">
    <property type="component" value="Unassembled WGS sequence"/>
</dbReference>
<comment type="subcellular location">
    <subcellularLocation>
        <location evidence="1 10">Cell outer membrane</location>
        <topology evidence="1 10">Multi-pass membrane protein</topology>
    </subcellularLocation>
</comment>
<keyword evidence="5 12" id="KW-0732">Signal</keyword>
<evidence type="ECO:0000256" key="5">
    <source>
        <dbReference type="ARBA" id="ARBA00022729"/>
    </source>
</evidence>
<evidence type="ECO:0000256" key="8">
    <source>
        <dbReference type="ARBA" id="ARBA00023170"/>
    </source>
</evidence>
<dbReference type="GO" id="GO:0015344">
    <property type="term" value="F:siderophore uptake transmembrane transporter activity"/>
    <property type="evidence" value="ECO:0007669"/>
    <property type="project" value="TreeGrafter"/>
</dbReference>
<evidence type="ECO:0000256" key="12">
    <source>
        <dbReference type="SAM" id="SignalP"/>
    </source>
</evidence>
<evidence type="ECO:0000256" key="10">
    <source>
        <dbReference type="PROSITE-ProRule" id="PRU01360"/>
    </source>
</evidence>
<dbReference type="SUPFAM" id="SSF49464">
    <property type="entry name" value="Carboxypeptidase regulatory domain-like"/>
    <property type="match status" value="1"/>
</dbReference>
<keyword evidence="16" id="KW-1185">Reference proteome</keyword>
<dbReference type="OrthoDB" id="9803050at2"/>
<dbReference type="SUPFAM" id="SSF56935">
    <property type="entry name" value="Porins"/>
    <property type="match status" value="1"/>
</dbReference>
<keyword evidence="2 10" id="KW-0813">Transport</keyword>
<evidence type="ECO:0000256" key="1">
    <source>
        <dbReference type="ARBA" id="ARBA00004571"/>
    </source>
</evidence>
<dbReference type="PANTHER" id="PTHR30069:SF29">
    <property type="entry name" value="HEMOGLOBIN AND HEMOGLOBIN-HAPTOGLOBIN-BINDING PROTEIN 1-RELATED"/>
    <property type="match status" value="1"/>
</dbReference>
<protein>
    <submittedName>
        <fullName evidence="15">TonB-dependent receptor</fullName>
    </submittedName>
</protein>
<dbReference type="GO" id="GO:0009279">
    <property type="term" value="C:cell outer membrane"/>
    <property type="evidence" value="ECO:0007669"/>
    <property type="project" value="UniProtKB-SubCell"/>
</dbReference>
<evidence type="ECO:0000256" key="11">
    <source>
        <dbReference type="RuleBase" id="RU003357"/>
    </source>
</evidence>
<keyword evidence="4 10" id="KW-0812">Transmembrane</keyword>
<keyword evidence="9 10" id="KW-0998">Cell outer membrane</keyword>
<dbReference type="InterPro" id="IPR012910">
    <property type="entry name" value="Plug_dom"/>
</dbReference>
<evidence type="ECO:0000256" key="4">
    <source>
        <dbReference type="ARBA" id="ARBA00022692"/>
    </source>
</evidence>
<dbReference type="Pfam" id="PF00593">
    <property type="entry name" value="TonB_dep_Rec_b-barrel"/>
    <property type="match status" value="1"/>
</dbReference>
<feature type="chain" id="PRO_5021244191" evidence="12">
    <location>
        <begin position="20"/>
        <end position="923"/>
    </location>
</feature>
<feature type="domain" description="TonB-dependent receptor plug" evidence="14">
    <location>
        <begin position="261"/>
        <end position="357"/>
    </location>
</feature>
<sequence length="923" mass="104698">MRKLIFTLFFLFVAQLLFSQDTNDRISIEYNNASRKSVLEKIETLSGYTFYFDEKWLEAENSLVSGNYKDEKIKNILEDVFNNTNLNFFFDKNKIILTRNSIIYDKLPDNYFRNQQNPATTAASPKPVFFQQYDSIKNPAGKENSAITLVGRETVHPDTDLYTLSGYVKNVKTGELLPDVTIRVKNSNSNTSSNAEGYYILQLPAGINIIETESLNHKKTSRKIMVYSNGKLDLAISEKINQLDEVVVKGKKNKTVRTAITGVTTIEAEGIKNVPLVLGERDVLKIALTIPGIKTAGEGSAGFNVRGGKEDQNLILLDNATIYNPAHFFGFFSAINPYTTNKVDIYKGSIPAEFGGRLSSVFDITSKNGNMQQFAGEGGIGPVTSNLAVSTPIVKDKSSLLVGGRATYSGWILKNLEDEKLKKSEASFYDAFAKYNHNINLNNSIETTLYYSRDAYSITSDSLYKYSNRLVSLKWKHTFNQKNRAELNFTNSEYKFAIDYDSENLNAFDFGYKINETQAVLKFSYLFNEKHKFTYGLSSKLYGINPGTLDPKKDESLLVPVNIDKEKGLESAVFISDNFKVTPKLLVDVGARFSMFTALGASTQRIYQQGLPLSDATVVEEKKFGNNKAIKTYNGFEPRFALRYLITDDFSVKAGYDKTFQYIHLLSSNTTQSPTDTWKLSDWNVKPQNGQQVSLGLFKTIDYEDLELSLEGYYKKSHNILDYKVGAELLLNENIETELLQGEGKSYGVEFLIRKSAGRLNGWLGYTYSRSFVKLDSQFNEEKVNNGKYFAANFDKPHDVSAVLNYRFTKRYSFSANFVYQTGRPITYPIGKYMYGGIEYTLYSDRNKFRIPDYYRLDVGINIEGNHKIKKLAHSFWNISVYNLLGRNNPYSVYFVTEEGKVKAYKTSIFGIPVPTITYNFKF</sequence>
<dbReference type="InterPro" id="IPR036942">
    <property type="entry name" value="Beta-barrel_TonB_sf"/>
</dbReference>
<dbReference type="Gene3D" id="2.170.130.10">
    <property type="entry name" value="TonB-dependent receptor, plug domain"/>
    <property type="match status" value="1"/>
</dbReference>
<keyword evidence="8 15" id="KW-0675">Receptor</keyword>
<dbReference type="PROSITE" id="PS52016">
    <property type="entry name" value="TONB_DEPENDENT_REC_3"/>
    <property type="match status" value="1"/>
</dbReference>
<dbReference type="EMBL" id="SRLH01000008">
    <property type="protein sequence ID" value="TGD56960.1"/>
    <property type="molecule type" value="Genomic_DNA"/>
</dbReference>
<feature type="signal peptide" evidence="12">
    <location>
        <begin position="1"/>
        <end position="19"/>
    </location>
</feature>
<dbReference type="InterPro" id="IPR008969">
    <property type="entry name" value="CarboxyPept-like_regulatory"/>
</dbReference>
<dbReference type="InterPro" id="IPR000531">
    <property type="entry name" value="Beta-barrel_TonB"/>
</dbReference>
<dbReference type="AlphaFoldDB" id="A0A4Z0L3E7"/>
<evidence type="ECO:0000313" key="16">
    <source>
        <dbReference type="Proteomes" id="UP000297407"/>
    </source>
</evidence>
<evidence type="ECO:0000256" key="9">
    <source>
        <dbReference type="ARBA" id="ARBA00023237"/>
    </source>
</evidence>
<keyword evidence="3 10" id="KW-1134">Transmembrane beta strand</keyword>
<evidence type="ECO:0000259" key="13">
    <source>
        <dbReference type="Pfam" id="PF00593"/>
    </source>
</evidence>
<evidence type="ECO:0000313" key="15">
    <source>
        <dbReference type="EMBL" id="TGD56960.1"/>
    </source>
</evidence>
<name>A0A4Z0L3E7_9FLAO</name>
<dbReference type="InterPro" id="IPR039426">
    <property type="entry name" value="TonB-dep_rcpt-like"/>
</dbReference>
<dbReference type="InterPro" id="IPR037066">
    <property type="entry name" value="Plug_dom_sf"/>
</dbReference>
<comment type="similarity">
    <text evidence="10 11">Belongs to the TonB-dependent receptor family.</text>
</comment>
<evidence type="ECO:0000256" key="6">
    <source>
        <dbReference type="ARBA" id="ARBA00023077"/>
    </source>
</evidence>
<keyword evidence="7 10" id="KW-0472">Membrane</keyword>